<proteinExistence type="predicted"/>
<dbReference type="RefSeq" id="WP_256405750.1">
    <property type="nucleotide sequence ID" value="NZ_CP187151.1"/>
</dbReference>
<feature type="transmembrane region" description="Helical" evidence="8">
    <location>
        <begin position="414"/>
        <end position="435"/>
    </location>
</feature>
<feature type="transmembrane region" description="Helical" evidence="8">
    <location>
        <begin position="164"/>
        <end position="184"/>
    </location>
</feature>
<feature type="transmembrane region" description="Helical" evidence="8">
    <location>
        <begin position="381"/>
        <end position="402"/>
    </location>
</feature>
<feature type="transmembrane region" description="Helical" evidence="8">
    <location>
        <begin position="313"/>
        <end position="334"/>
    </location>
</feature>
<keyword evidence="10" id="KW-1185">Reference proteome</keyword>
<evidence type="ECO:0000313" key="10">
    <source>
        <dbReference type="Proteomes" id="UP001597075"/>
    </source>
</evidence>
<reference evidence="9 10" key="1">
    <citation type="journal article" date="2019" name="Int. J. Syst. Evol. Microbiol.">
        <title>The Global Catalogue of Microorganisms (GCM) 10K type strain sequencing project: providing services to taxonomists for standard genome sequencing and annotation.</title>
        <authorList>
            <consortium name="The Broad Institute Genomics Platform"/>
            <consortium name="The Broad Institute Genome Sequencing Center for Infectious Disease"/>
            <person name="Wu L."/>
            <person name="Ma J."/>
        </authorList>
    </citation>
    <scope>NUCLEOTIDE SEQUENCE [LARGE SCALE GENOMIC DNA]</scope>
    <source>
        <strain evidence="9 10">CGMCC 1.10594</strain>
    </source>
</reference>
<accession>A0ABD6CVU8</accession>
<keyword evidence="2" id="KW-1003">Cell membrane</keyword>
<comment type="subcellular location">
    <subcellularLocation>
        <location evidence="1">Cell membrane</location>
        <topology evidence="1">Multi-pass membrane protein</topology>
    </subcellularLocation>
</comment>
<evidence type="ECO:0000256" key="4">
    <source>
        <dbReference type="ARBA" id="ARBA00022960"/>
    </source>
</evidence>
<keyword evidence="7 8" id="KW-0472">Membrane</keyword>
<evidence type="ECO:0000256" key="1">
    <source>
        <dbReference type="ARBA" id="ARBA00004651"/>
    </source>
</evidence>
<dbReference type="Proteomes" id="UP001597075">
    <property type="component" value="Unassembled WGS sequence"/>
</dbReference>
<protein>
    <submittedName>
        <fullName evidence="9">Flippase</fullName>
    </submittedName>
</protein>
<evidence type="ECO:0000256" key="6">
    <source>
        <dbReference type="ARBA" id="ARBA00022989"/>
    </source>
</evidence>
<feature type="transmembrane region" description="Helical" evidence="8">
    <location>
        <begin position="247"/>
        <end position="267"/>
    </location>
</feature>
<feature type="transmembrane region" description="Helical" evidence="8">
    <location>
        <begin position="216"/>
        <end position="235"/>
    </location>
</feature>
<keyword evidence="5" id="KW-0573">Peptidoglycan synthesis</keyword>
<feature type="transmembrane region" description="Helical" evidence="8">
    <location>
        <begin position="40"/>
        <end position="58"/>
    </location>
</feature>
<feature type="transmembrane region" description="Helical" evidence="8">
    <location>
        <begin position="441"/>
        <end position="464"/>
    </location>
</feature>
<dbReference type="PANTHER" id="PTHR30250:SF28">
    <property type="entry name" value="POLYSACCHARIDE BIOSYNTHESIS PROTEIN"/>
    <property type="match status" value="1"/>
</dbReference>
<dbReference type="GO" id="GO:0005886">
    <property type="term" value="C:plasma membrane"/>
    <property type="evidence" value="ECO:0007669"/>
    <property type="project" value="UniProtKB-SubCell"/>
</dbReference>
<evidence type="ECO:0000256" key="7">
    <source>
        <dbReference type="ARBA" id="ARBA00023136"/>
    </source>
</evidence>
<evidence type="ECO:0000256" key="3">
    <source>
        <dbReference type="ARBA" id="ARBA00022692"/>
    </source>
</evidence>
<feature type="transmembrane region" description="Helical" evidence="8">
    <location>
        <begin position="7"/>
        <end position="28"/>
    </location>
</feature>
<sequence>MNLAKSSILIFSARVCKAAIGFLAVTVFSRELGASPLGTYYPFLALLGIIGLPANLGIRQATKKRISEGNDKSAYLGTGLILKSAIVFAISGILWFSGTYINKFLGANLAQLVVITLIIDQLGRFSISILHGELRVGETAILEVIRPLSWLVVGYFLYLRGYGVYALVYGYLVGTILASMVGWWKVSVSIGRPTVEHARSLFDYARFSAISSVGGYFYSWTDVGILTLFVVWGIGVTRADIGAYENAWRLSLVTMLFGKSIATALFPQISRWDADDATDRIESAIPTALLPSLLLVIPAFVGTLILSKDLLRILFGPEFTVAWLALIVLAAGKIPQSLHTLLSRSLNAIDYPDLAAYAAISSALLNMIFNIVLIWQFGIVGAAIATVGSFMINTILHAHYLNQFLDIELPLREAIWSVVASAAMGIGVYGARLMIELNSIIQLLAIIVLGVIIYTVAILTYSPIRLEAQRTLRPLLTELVS</sequence>
<dbReference type="Pfam" id="PF03023">
    <property type="entry name" value="MurJ"/>
    <property type="match status" value="1"/>
</dbReference>
<organism evidence="9 10">
    <name type="scientific">Haloplanus ruber</name>
    <dbReference type="NCBI Taxonomy" id="869892"/>
    <lineage>
        <taxon>Archaea</taxon>
        <taxon>Methanobacteriati</taxon>
        <taxon>Methanobacteriota</taxon>
        <taxon>Stenosarchaea group</taxon>
        <taxon>Halobacteria</taxon>
        <taxon>Halobacteriales</taxon>
        <taxon>Haloferacaceae</taxon>
        <taxon>Haloplanus</taxon>
    </lineage>
</organism>
<name>A0ABD6CVU8_9EURY</name>
<dbReference type="CDD" id="cd13128">
    <property type="entry name" value="MATE_Wzx_like"/>
    <property type="match status" value="1"/>
</dbReference>
<dbReference type="InterPro" id="IPR004268">
    <property type="entry name" value="MurJ"/>
</dbReference>
<feature type="transmembrane region" description="Helical" evidence="8">
    <location>
        <begin position="354"/>
        <end position="375"/>
    </location>
</feature>
<keyword evidence="6 8" id="KW-1133">Transmembrane helix</keyword>
<dbReference type="PANTHER" id="PTHR30250">
    <property type="entry name" value="PST FAMILY PREDICTED COLANIC ACID TRANSPORTER"/>
    <property type="match status" value="1"/>
</dbReference>
<evidence type="ECO:0000256" key="5">
    <source>
        <dbReference type="ARBA" id="ARBA00022984"/>
    </source>
</evidence>
<gene>
    <name evidence="9" type="ORF">ACFSBJ_06385</name>
</gene>
<feature type="transmembrane region" description="Helical" evidence="8">
    <location>
        <begin position="288"/>
        <end position="307"/>
    </location>
</feature>
<keyword evidence="4" id="KW-0133">Cell shape</keyword>
<comment type="caution">
    <text evidence="9">The sequence shown here is derived from an EMBL/GenBank/DDBJ whole genome shotgun (WGS) entry which is preliminary data.</text>
</comment>
<dbReference type="InterPro" id="IPR050833">
    <property type="entry name" value="Poly_Biosynth_Transport"/>
</dbReference>
<keyword evidence="3 8" id="KW-0812">Transmembrane</keyword>
<dbReference type="EMBL" id="JBHUDL010000009">
    <property type="protein sequence ID" value="MFD1633362.1"/>
    <property type="molecule type" value="Genomic_DNA"/>
</dbReference>
<dbReference type="AlphaFoldDB" id="A0ABD6CVU8"/>
<feature type="transmembrane region" description="Helical" evidence="8">
    <location>
        <begin position="140"/>
        <end position="158"/>
    </location>
</feature>
<evidence type="ECO:0000256" key="2">
    <source>
        <dbReference type="ARBA" id="ARBA00022475"/>
    </source>
</evidence>
<evidence type="ECO:0000256" key="8">
    <source>
        <dbReference type="SAM" id="Phobius"/>
    </source>
</evidence>
<evidence type="ECO:0000313" key="9">
    <source>
        <dbReference type="EMBL" id="MFD1633362.1"/>
    </source>
</evidence>
<feature type="transmembrane region" description="Helical" evidence="8">
    <location>
        <begin position="74"/>
        <end position="94"/>
    </location>
</feature>